<accession>A0A9P0ZEF8</accession>
<dbReference type="PANTHER" id="PTHR48046:SF6">
    <property type="entry name" value="GLYCOSYLTRANSFERASE"/>
    <property type="match status" value="1"/>
</dbReference>
<evidence type="ECO:0000256" key="1">
    <source>
        <dbReference type="ARBA" id="ARBA00009995"/>
    </source>
</evidence>
<dbReference type="Proteomes" id="UP001152484">
    <property type="component" value="Unassembled WGS sequence"/>
</dbReference>
<gene>
    <name evidence="4" type="ORF">CEURO_LOCUS13743</name>
</gene>
<dbReference type="InterPro" id="IPR002213">
    <property type="entry name" value="UDP_glucos_trans"/>
</dbReference>
<dbReference type="OrthoDB" id="5835829at2759"/>
<name>A0A9P0ZEF8_CUSEU</name>
<keyword evidence="2" id="KW-0328">Glycosyltransferase</keyword>
<evidence type="ECO:0008006" key="6">
    <source>
        <dbReference type="Google" id="ProtNLM"/>
    </source>
</evidence>
<dbReference type="CDD" id="cd03784">
    <property type="entry name" value="GT1_Gtf-like"/>
    <property type="match status" value="1"/>
</dbReference>
<dbReference type="SUPFAM" id="SSF53756">
    <property type="entry name" value="UDP-Glycosyltransferase/glycogen phosphorylase"/>
    <property type="match status" value="1"/>
</dbReference>
<evidence type="ECO:0000313" key="4">
    <source>
        <dbReference type="EMBL" id="CAH9097221.1"/>
    </source>
</evidence>
<dbReference type="GO" id="GO:0008194">
    <property type="term" value="F:UDP-glycosyltransferase activity"/>
    <property type="evidence" value="ECO:0007669"/>
    <property type="project" value="InterPro"/>
</dbReference>
<reference evidence="4" key="1">
    <citation type="submission" date="2022-07" db="EMBL/GenBank/DDBJ databases">
        <authorList>
            <person name="Macas J."/>
            <person name="Novak P."/>
            <person name="Neumann P."/>
        </authorList>
    </citation>
    <scope>NUCLEOTIDE SEQUENCE</scope>
</reference>
<comment type="similarity">
    <text evidence="1">Belongs to the UDP-glycosyltransferase family.</text>
</comment>
<protein>
    <recommendedName>
        <fullName evidence="6">Glycosyltransferase</fullName>
    </recommendedName>
</protein>
<dbReference type="EMBL" id="CAMAPE010000035">
    <property type="protein sequence ID" value="CAH9097221.1"/>
    <property type="molecule type" value="Genomic_DNA"/>
</dbReference>
<proteinExistence type="inferred from homology"/>
<dbReference type="Pfam" id="PF00201">
    <property type="entry name" value="UDPGT"/>
    <property type="match status" value="1"/>
</dbReference>
<dbReference type="FunFam" id="3.40.50.2000:FF:000054">
    <property type="entry name" value="Glycosyltransferase"/>
    <property type="match status" value="1"/>
</dbReference>
<evidence type="ECO:0000256" key="2">
    <source>
        <dbReference type="ARBA" id="ARBA00022676"/>
    </source>
</evidence>
<keyword evidence="3" id="KW-0808">Transferase</keyword>
<dbReference type="FunFam" id="3.40.50.2000:FF:000051">
    <property type="entry name" value="Glycosyltransferase"/>
    <property type="match status" value="1"/>
</dbReference>
<dbReference type="PANTHER" id="PTHR48046">
    <property type="entry name" value="UDP-GLYCOSYLTRANSFERASE 72E1"/>
    <property type="match status" value="1"/>
</dbReference>
<sequence length="473" mass="51871">MADTQSNAPNVLVVPTPGIGHLTPLVEFAKRLSLQHNFSVTFILPTDGPISAAHKSILENLPAGISYTLLPPVNFDDLPEDVKIETRISLQITRSLPALHDAFRSIVATSKPVALVVDLFGTDAFQVAVEFGVSPYIFFPSTALCLSFFLNLPEIDGKVSCEYREMSEPIRLPGCIPVRGEDLLDPVQDRKDEAYRWVLHHTKQYRMAEGILVNSFEDLEPGVLKALQEPEPGKPPVFPVGPLTKVGKPNGTTNRCPVLEWLDHQPRESVIYVSYGSGGTHTQKQLDEIAWGLETSGQRFVWVVKSPNDATSNAAYFNVQSSASPVDFLPEGFTERTKETGLVVPDWAPQSQILSHVAIGGFLTHCGWNSILESLVHGVPFVAWPMYAEQRMNAAMLTEDLHIALRPNRGEDGLVGRAEIAKAVKSLIGGEEGKEVRRRMSELKEAARRVLSPEGSSTKALARLAGKLKARSS</sequence>
<evidence type="ECO:0000256" key="3">
    <source>
        <dbReference type="ARBA" id="ARBA00022679"/>
    </source>
</evidence>
<comment type="caution">
    <text evidence="4">The sequence shown here is derived from an EMBL/GenBank/DDBJ whole genome shotgun (WGS) entry which is preliminary data.</text>
</comment>
<dbReference type="AlphaFoldDB" id="A0A9P0ZEF8"/>
<dbReference type="Gene3D" id="3.40.50.2000">
    <property type="entry name" value="Glycogen Phosphorylase B"/>
    <property type="match status" value="2"/>
</dbReference>
<organism evidence="4 5">
    <name type="scientific">Cuscuta europaea</name>
    <name type="common">European dodder</name>
    <dbReference type="NCBI Taxonomy" id="41803"/>
    <lineage>
        <taxon>Eukaryota</taxon>
        <taxon>Viridiplantae</taxon>
        <taxon>Streptophyta</taxon>
        <taxon>Embryophyta</taxon>
        <taxon>Tracheophyta</taxon>
        <taxon>Spermatophyta</taxon>
        <taxon>Magnoliopsida</taxon>
        <taxon>eudicotyledons</taxon>
        <taxon>Gunneridae</taxon>
        <taxon>Pentapetalae</taxon>
        <taxon>asterids</taxon>
        <taxon>lamiids</taxon>
        <taxon>Solanales</taxon>
        <taxon>Convolvulaceae</taxon>
        <taxon>Cuscuteae</taxon>
        <taxon>Cuscuta</taxon>
        <taxon>Cuscuta subgen. Cuscuta</taxon>
    </lineage>
</organism>
<keyword evidence="5" id="KW-1185">Reference proteome</keyword>
<evidence type="ECO:0000313" key="5">
    <source>
        <dbReference type="Proteomes" id="UP001152484"/>
    </source>
</evidence>